<dbReference type="SUPFAM" id="SSF52821">
    <property type="entry name" value="Rhodanese/Cell cycle control phosphatase"/>
    <property type="match status" value="1"/>
</dbReference>
<dbReference type="PROSITE" id="PS50206">
    <property type="entry name" value="RHODANESE_3"/>
    <property type="match status" value="1"/>
</dbReference>
<dbReference type="RefSeq" id="WP_255059226.1">
    <property type="nucleotide sequence ID" value="NZ_JANDBD010000003.1"/>
</dbReference>
<keyword evidence="3" id="KW-1185">Reference proteome</keyword>
<reference evidence="2 3" key="1">
    <citation type="submission" date="2022-06" db="EMBL/GenBank/DDBJ databases">
        <title>Mycolicibacterium sp. CAU 1645 isolated from seawater.</title>
        <authorList>
            <person name="Kim W."/>
        </authorList>
    </citation>
    <scope>NUCLEOTIDE SEQUENCE [LARGE SCALE GENOMIC DNA]</scope>
    <source>
        <strain evidence="2 3">CAU 1645</strain>
    </source>
</reference>
<dbReference type="InterPro" id="IPR044240">
    <property type="entry name" value="STR4-like"/>
</dbReference>
<dbReference type="EMBL" id="JANDBD010000003">
    <property type="protein sequence ID" value="MCP9272048.1"/>
    <property type="molecule type" value="Genomic_DNA"/>
</dbReference>
<dbReference type="SMART" id="SM00450">
    <property type="entry name" value="RHOD"/>
    <property type="match status" value="1"/>
</dbReference>
<dbReference type="InterPro" id="IPR001763">
    <property type="entry name" value="Rhodanese-like_dom"/>
</dbReference>
<dbReference type="PANTHER" id="PTHR47377:SF1">
    <property type="entry name" value="RHODANESE-LIKE DOMAIN-CONTAINING PROTEIN 4, CHLOROPLASTIC"/>
    <property type="match status" value="1"/>
</dbReference>
<gene>
    <name evidence="2" type="ORF">NM203_07600</name>
</gene>
<dbReference type="PANTHER" id="PTHR47377">
    <property type="entry name" value="RHODANESE-LIKE DOMAIN-CONTAINING PROTEIN 4, CHLOROPLASTIC"/>
    <property type="match status" value="1"/>
</dbReference>
<name>A0ABT1LYS4_9MYCO</name>
<dbReference type="InterPro" id="IPR036873">
    <property type="entry name" value="Rhodanese-like_dom_sf"/>
</dbReference>
<protein>
    <submittedName>
        <fullName evidence="2">Rhodanese-like domain-containing protein</fullName>
    </submittedName>
</protein>
<evidence type="ECO:0000313" key="2">
    <source>
        <dbReference type="EMBL" id="MCP9272048.1"/>
    </source>
</evidence>
<proteinExistence type="predicted"/>
<comment type="caution">
    <text evidence="2">The sequence shown here is derived from an EMBL/GenBank/DDBJ whole genome shotgun (WGS) entry which is preliminary data.</text>
</comment>
<dbReference type="Proteomes" id="UP001651690">
    <property type="component" value="Unassembled WGS sequence"/>
</dbReference>
<feature type="domain" description="Rhodanese" evidence="1">
    <location>
        <begin position="18"/>
        <end position="128"/>
    </location>
</feature>
<dbReference type="Gene3D" id="3.40.250.10">
    <property type="entry name" value="Rhodanese-like domain"/>
    <property type="match status" value="1"/>
</dbReference>
<evidence type="ECO:0000259" key="1">
    <source>
        <dbReference type="PROSITE" id="PS50206"/>
    </source>
</evidence>
<organism evidence="2 3">
    <name type="scientific">Mycolicibacterium arenosum</name>
    <dbReference type="NCBI Taxonomy" id="2952157"/>
    <lineage>
        <taxon>Bacteria</taxon>
        <taxon>Bacillati</taxon>
        <taxon>Actinomycetota</taxon>
        <taxon>Actinomycetes</taxon>
        <taxon>Mycobacteriales</taxon>
        <taxon>Mycobacteriaceae</taxon>
        <taxon>Mycolicibacterium</taxon>
    </lineage>
</organism>
<evidence type="ECO:0000313" key="3">
    <source>
        <dbReference type="Proteomes" id="UP001651690"/>
    </source>
</evidence>
<sequence>MSYAGDITPQEAWELLSANPEAVLVDCRTSAEWKWVGVADLSGLGRDVVYVEWNSANGTHNDGFVDELIAQLNSGGDAPAERPVVFLCRSGNRSIGAAEAATAAGIAPSYNMLDGFEGDLDESGHRGATGWRAIGLPWRQS</sequence>
<dbReference type="Pfam" id="PF00581">
    <property type="entry name" value="Rhodanese"/>
    <property type="match status" value="1"/>
</dbReference>
<accession>A0ABT1LYS4</accession>